<comment type="caution">
    <text evidence="1">The sequence shown here is derived from an EMBL/GenBank/DDBJ whole genome shotgun (WGS) entry which is preliminary data.</text>
</comment>
<gene>
    <name evidence="1" type="ORF">ACFQPB_07580</name>
</gene>
<accession>A0ABW2QIB2</accession>
<organism evidence="1 2">
    <name type="scientific">Hydrogenophaga atypica</name>
    <dbReference type="NCBI Taxonomy" id="249409"/>
    <lineage>
        <taxon>Bacteria</taxon>
        <taxon>Pseudomonadati</taxon>
        <taxon>Pseudomonadota</taxon>
        <taxon>Betaproteobacteria</taxon>
        <taxon>Burkholderiales</taxon>
        <taxon>Comamonadaceae</taxon>
        <taxon>Hydrogenophaga</taxon>
    </lineage>
</organism>
<evidence type="ECO:0000313" key="1">
    <source>
        <dbReference type="EMBL" id="MFC7408717.1"/>
    </source>
</evidence>
<name>A0ABW2QIB2_9BURK</name>
<dbReference type="Proteomes" id="UP001596501">
    <property type="component" value="Unassembled WGS sequence"/>
</dbReference>
<keyword evidence="2" id="KW-1185">Reference proteome</keyword>
<proteinExistence type="predicted"/>
<reference evidence="2" key="1">
    <citation type="journal article" date="2019" name="Int. J. Syst. Evol. Microbiol.">
        <title>The Global Catalogue of Microorganisms (GCM) 10K type strain sequencing project: providing services to taxonomists for standard genome sequencing and annotation.</title>
        <authorList>
            <consortium name="The Broad Institute Genomics Platform"/>
            <consortium name="The Broad Institute Genome Sequencing Center for Infectious Disease"/>
            <person name="Wu L."/>
            <person name="Ma J."/>
        </authorList>
    </citation>
    <scope>NUCLEOTIDE SEQUENCE [LARGE SCALE GENOMIC DNA]</scope>
    <source>
        <strain evidence="2">CGMCC 1.12371</strain>
    </source>
</reference>
<evidence type="ECO:0000313" key="2">
    <source>
        <dbReference type="Proteomes" id="UP001596501"/>
    </source>
</evidence>
<dbReference type="RefSeq" id="WP_382221411.1">
    <property type="nucleotide sequence ID" value="NZ_JBHTCA010000004.1"/>
</dbReference>
<protein>
    <submittedName>
        <fullName evidence="1">Uncharacterized protein</fullName>
    </submittedName>
</protein>
<sequence length="162" mass="16299">MPITSTDIQYRLSGGAANSNPDASLGGAKSSELVPVDLFDDVSSAESAAGDTEYRIIYVHNNHGSLTLQNAVIWISANTTGSRIAIGLGASAINGTESTIANENTAPGGVTFSQPSSKGAGLSLGSIPPGQHKAVAIRRAVVAATPAANDTYTLSVEGDTAA</sequence>
<dbReference type="EMBL" id="JBHTCA010000004">
    <property type="protein sequence ID" value="MFC7408717.1"/>
    <property type="molecule type" value="Genomic_DNA"/>
</dbReference>